<sequence length="254" mass="27450">MASGQIGGMPDWGYEAYTIHEQANHLADAATRTMHHLKGGQAGPGTTEEILNALVRFLERVRKEPTPGVLLEQMNKGFGALDHQLAKIQGKLPTAGSVTYRDVVVKGMDSGARPTGGPRTSPAHNKNAEVVVKIDDKEAARALKDMGPTKLTEKANLLIDHLKAGLPVRAARPLRSGDISFTAANEKEAEKLRENTEWAKSMGEKARIAAPVFGVLVHGAPANGTLPMRDGRLLQKEAIEYIKKENKIPVYEPG</sequence>
<organism evidence="1 2">
    <name type="scientific">Stereocaulon virgatum</name>
    <dbReference type="NCBI Taxonomy" id="373712"/>
    <lineage>
        <taxon>Eukaryota</taxon>
        <taxon>Fungi</taxon>
        <taxon>Dikarya</taxon>
        <taxon>Ascomycota</taxon>
        <taxon>Pezizomycotina</taxon>
        <taxon>Lecanoromycetes</taxon>
        <taxon>OSLEUM clade</taxon>
        <taxon>Lecanoromycetidae</taxon>
        <taxon>Lecanorales</taxon>
        <taxon>Lecanorineae</taxon>
        <taxon>Stereocaulaceae</taxon>
        <taxon>Stereocaulon</taxon>
    </lineage>
</organism>
<reference evidence="1 2" key="1">
    <citation type="submission" date="2024-09" db="EMBL/GenBank/DDBJ databases">
        <title>Rethinking Asexuality: The Enigmatic Case of Functional Sexual Genes in Lepraria (Stereocaulaceae).</title>
        <authorList>
            <person name="Doellman M."/>
            <person name="Sun Y."/>
            <person name="Barcenas-Pena A."/>
            <person name="Lumbsch H.T."/>
            <person name="Grewe F."/>
        </authorList>
    </citation>
    <scope>NUCLEOTIDE SEQUENCE [LARGE SCALE GENOMIC DNA]</scope>
    <source>
        <strain evidence="1 2">Mercado 3170</strain>
    </source>
</reference>
<dbReference type="EMBL" id="JBEFKJ010000001">
    <property type="protein sequence ID" value="KAL2048151.1"/>
    <property type="molecule type" value="Genomic_DNA"/>
</dbReference>
<dbReference type="Proteomes" id="UP001590950">
    <property type="component" value="Unassembled WGS sequence"/>
</dbReference>
<keyword evidence="2" id="KW-1185">Reference proteome</keyword>
<accession>A0ABR4ATU4</accession>
<protein>
    <submittedName>
        <fullName evidence="1">Uncharacterized protein</fullName>
    </submittedName>
</protein>
<gene>
    <name evidence="1" type="ORF">N7G274_000062</name>
</gene>
<name>A0ABR4ATU4_9LECA</name>
<evidence type="ECO:0000313" key="2">
    <source>
        <dbReference type="Proteomes" id="UP001590950"/>
    </source>
</evidence>
<proteinExistence type="predicted"/>
<evidence type="ECO:0000313" key="1">
    <source>
        <dbReference type="EMBL" id="KAL2048151.1"/>
    </source>
</evidence>
<comment type="caution">
    <text evidence="1">The sequence shown here is derived from an EMBL/GenBank/DDBJ whole genome shotgun (WGS) entry which is preliminary data.</text>
</comment>